<evidence type="ECO:0000313" key="1">
    <source>
        <dbReference type="EMBL" id="KAK7680406.1"/>
    </source>
</evidence>
<name>A0AAW0FII4_9APHY</name>
<dbReference type="AlphaFoldDB" id="A0AAW0FII4"/>
<organism evidence="1 2">
    <name type="scientific">Cerrena zonata</name>
    <dbReference type="NCBI Taxonomy" id="2478898"/>
    <lineage>
        <taxon>Eukaryota</taxon>
        <taxon>Fungi</taxon>
        <taxon>Dikarya</taxon>
        <taxon>Basidiomycota</taxon>
        <taxon>Agaricomycotina</taxon>
        <taxon>Agaricomycetes</taxon>
        <taxon>Polyporales</taxon>
        <taxon>Cerrenaceae</taxon>
        <taxon>Cerrena</taxon>
    </lineage>
</organism>
<evidence type="ECO:0000313" key="2">
    <source>
        <dbReference type="Proteomes" id="UP001385951"/>
    </source>
</evidence>
<comment type="caution">
    <text evidence="1">The sequence shown here is derived from an EMBL/GenBank/DDBJ whole genome shotgun (WGS) entry which is preliminary data.</text>
</comment>
<protein>
    <submittedName>
        <fullName evidence="1">Uncharacterized protein</fullName>
    </submittedName>
</protein>
<gene>
    <name evidence="1" type="ORF">QCA50_016646</name>
</gene>
<reference evidence="1 2" key="1">
    <citation type="submission" date="2022-09" db="EMBL/GenBank/DDBJ databases">
        <authorList>
            <person name="Palmer J.M."/>
        </authorList>
    </citation>
    <scope>NUCLEOTIDE SEQUENCE [LARGE SCALE GENOMIC DNA]</scope>
    <source>
        <strain evidence="1 2">DSM 7382</strain>
    </source>
</reference>
<dbReference type="Proteomes" id="UP001385951">
    <property type="component" value="Unassembled WGS sequence"/>
</dbReference>
<sequence length="239" mass="27154">MDNFTTPVGVALSFEDLRKEICLLTVSLKDHLEGKPTSVKGRENDLTQLFSHISTMLAIGTKDDLFSSRVNAVTGLIQNDRIVSAVFTQNTNSHDESKGNLVEVIIGENGEELISNWKIEDVSFDQHMRDIVSILRYLFTLKTIEFGDLWFNFYNFLLGRIYRKLASRFNNGTKAWSKHPLHLIQDWYSSSYSPSRHPLKAKVIKATKFIASIRTRLSSQNVEADEEGNLHLTSENAKS</sequence>
<proteinExistence type="predicted"/>
<dbReference type="EMBL" id="JASBNA010000050">
    <property type="protein sequence ID" value="KAK7680406.1"/>
    <property type="molecule type" value="Genomic_DNA"/>
</dbReference>
<keyword evidence="2" id="KW-1185">Reference proteome</keyword>
<accession>A0AAW0FII4</accession>